<reference evidence="2" key="1">
    <citation type="submission" date="2015-08" db="EMBL/GenBank/DDBJ databases">
        <authorList>
            <person name="Babu N.S."/>
            <person name="Beckwith C.J."/>
            <person name="Beseler K.G."/>
            <person name="Brison A."/>
            <person name="Carone J.V."/>
            <person name="Caskin T.P."/>
            <person name="Diamond M."/>
            <person name="Durham M.E."/>
            <person name="Foxe J.M."/>
            <person name="Go M."/>
            <person name="Henderson B.A."/>
            <person name="Jones I.B."/>
            <person name="McGettigan J.A."/>
            <person name="Micheletti S.J."/>
            <person name="Nasrallah M.E."/>
            <person name="Ortiz D."/>
            <person name="Piller C.R."/>
            <person name="Privatt S.R."/>
            <person name="Schneider S.L."/>
            <person name="Sharp S."/>
            <person name="Smith T.C."/>
            <person name="Stanton J.D."/>
            <person name="Ullery H.E."/>
            <person name="Wilson R.J."/>
            <person name="Serrano M.G."/>
            <person name="Buck G."/>
            <person name="Lee V."/>
            <person name="Wang Y."/>
            <person name="Carvalho R."/>
            <person name="Voegtly L."/>
            <person name="Shi R."/>
            <person name="Duckworth R."/>
            <person name="Johnson A."/>
            <person name="Loviza R."/>
            <person name="Walstead R."/>
            <person name="Shah Z."/>
            <person name="Kiflezghi M."/>
            <person name="Wade K."/>
            <person name="Ball S.L."/>
            <person name="Bradley K.W."/>
            <person name="Asai D.J."/>
            <person name="Bowman C.A."/>
            <person name="Russell D.A."/>
            <person name="Pope W.H."/>
            <person name="Jacobs-Sera D."/>
            <person name="Hendrix R.W."/>
            <person name="Hatfull G.F."/>
        </authorList>
    </citation>
    <scope>NUCLEOTIDE SEQUENCE</scope>
</reference>
<dbReference type="AlphaFoldDB" id="A0A2P2C5N4"/>
<organism evidence="2">
    <name type="scientific">metagenome</name>
    <dbReference type="NCBI Taxonomy" id="256318"/>
    <lineage>
        <taxon>unclassified sequences</taxon>
        <taxon>metagenomes</taxon>
    </lineage>
</organism>
<evidence type="ECO:0000313" key="2">
    <source>
        <dbReference type="EMBL" id="CUR57323.1"/>
    </source>
</evidence>
<protein>
    <submittedName>
        <fullName evidence="2">Uncharacterized protein</fullName>
    </submittedName>
</protein>
<sequence length="38" mass="4098">MVVDWGLSLGPGYGRVTAPECAMGSDDTDGSSRHSWLW</sequence>
<name>A0A2P2C5N4_9ZZZZ</name>
<evidence type="ECO:0000256" key="1">
    <source>
        <dbReference type="SAM" id="MobiDB-lite"/>
    </source>
</evidence>
<accession>A0A2P2C5N4</accession>
<feature type="region of interest" description="Disordered" evidence="1">
    <location>
        <begin position="18"/>
        <end position="38"/>
    </location>
</feature>
<dbReference type="EMBL" id="CZKA01000034">
    <property type="protein sequence ID" value="CUR57323.1"/>
    <property type="molecule type" value="Genomic_DNA"/>
</dbReference>
<gene>
    <name evidence="2" type="ORF">NOCA240053</name>
</gene>
<proteinExistence type="predicted"/>